<dbReference type="KEGG" id="hro:HELRODRAFT_85194"/>
<organism evidence="3 4">
    <name type="scientific">Helobdella robusta</name>
    <name type="common">Californian leech</name>
    <dbReference type="NCBI Taxonomy" id="6412"/>
    <lineage>
        <taxon>Eukaryota</taxon>
        <taxon>Metazoa</taxon>
        <taxon>Spiralia</taxon>
        <taxon>Lophotrochozoa</taxon>
        <taxon>Annelida</taxon>
        <taxon>Clitellata</taxon>
        <taxon>Hirudinea</taxon>
        <taxon>Rhynchobdellida</taxon>
        <taxon>Glossiphoniidae</taxon>
        <taxon>Helobdella</taxon>
    </lineage>
</organism>
<dbReference type="STRING" id="6412.T1G5U1"/>
<dbReference type="AlphaFoldDB" id="T1G5U1"/>
<comment type="similarity">
    <text evidence="1">Belongs to the DNA mismatch repair MutL/HexB family.</text>
</comment>
<dbReference type="eggNOG" id="KOG1977">
    <property type="taxonomic scope" value="Eukaryota"/>
</dbReference>
<dbReference type="GO" id="GO:0032300">
    <property type="term" value="C:mismatch repair complex"/>
    <property type="evidence" value="ECO:0007669"/>
    <property type="project" value="InterPro"/>
</dbReference>
<dbReference type="EnsemblMetazoa" id="HelroT85194">
    <property type="protein sequence ID" value="HelroP85194"/>
    <property type="gene ID" value="HelroG85194"/>
</dbReference>
<dbReference type="OMA" id="FKSARRY"/>
<evidence type="ECO:0000256" key="1">
    <source>
        <dbReference type="ARBA" id="ARBA00006082"/>
    </source>
</evidence>
<dbReference type="GO" id="GO:0016887">
    <property type="term" value="F:ATP hydrolysis activity"/>
    <property type="evidence" value="ECO:0007669"/>
    <property type="project" value="InterPro"/>
</dbReference>
<dbReference type="PANTHER" id="PTHR10073:SF47">
    <property type="entry name" value="DNA MISMATCH REPAIR PROTEIN MLH3"/>
    <property type="match status" value="1"/>
</dbReference>
<dbReference type="HOGENOM" id="CLU_988914_0_0_1"/>
<dbReference type="RefSeq" id="XP_009024095.1">
    <property type="nucleotide sequence ID" value="XM_009025847.1"/>
</dbReference>
<proteinExistence type="inferred from homology"/>
<dbReference type="GO" id="GO:0006298">
    <property type="term" value="P:mismatch repair"/>
    <property type="evidence" value="ECO:0007669"/>
    <property type="project" value="InterPro"/>
</dbReference>
<evidence type="ECO:0000313" key="3">
    <source>
        <dbReference type="EnsemblMetazoa" id="HelroP85194"/>
    </source>
</evidence>
<dbReference type="SUPFAM" id="SSF55874">
    <property type="entry name" value="ATPase domain of HSP90 chaperone/DNA topoisomerase II/histidine kinase"/>
    <property type="match status" value="1"/>
</dbReference>
<sequence length="282" mass="32523">MQKLSQELLTFMRCTVIITDFHKVVFELVLNSLDAKATCIDISVSFNNGGRIHISDNGISMGYEDMLTVGQRYFTSKCQSINDLSTNQCFGYHGESLSSIINLCEKLEIKCTSDDHIFLKEFHKGVLVKFETHLNENSKTRKFNTEITVTKVFYKMSVRIKELDKLSEFEIIKRFVISISLLKPYISISLNVLENSFLTFELKSMKSVLDVVNYLSGDVKSDNIEKVKLKICNGRLDGFIWISDLHGVNMNYLYFNNKPISLNDKFYEILSKTFKRVKIFSK</sequence>
<dbReference type="PANTHER" id="PTHR10073">
    <property type="entry name" value="DNA MISMATCH REPAIR PROTEIN MLH, PMS, MUTL"/>
    <property type="match status" value="1"/>
</dbReference>
<keyword evidence="4" id="KW-1185">Reference proteome</keyword>
<evidence type="ECO:0000313" key="4">
    <source>
        <dbReference type="Proteomes" id="UP000015101"/>
    </source>
</evidence>
<evidence type="ECO:0000313" key="2">
    <source>
        <dbReference type="EMBL" id="ESN97733.1"/>
    </source>
</evidence>
<gene>
    <name evidence="3" type="primary">20216438</name>
    <name evidence="2" type="ORF">HELRODRAFT_85194</name>
</gene>
<dbReference type="EMBL" id="KB097304">
    <property type="protein sequence ID" value="ESN97733.1"/>
    <property type="molecule type" value="Genomic_DNA"/>
</dbReference>
<reference evidence="3" key="3">
    <citation type="submission" date="2015-06" db="UniProtKB">
        <authorList>
            <consortium name="EnsemblMetazoa"/>
        </authorList>
    </citation>
    <scope>IDENTIFICATION</scope>
</reference>
<dbReference type="CTD" id="20216438"/>
<name>T1G5U1_HELRO</name>
<dbReference type="EMBL" id="AMQM01006186">
    <property type="status" value="NOT_ANNOTATED_CDS"/>
    <property type="molecule type" value="Genomic_DNA"/>
</dbReference>
<dbReference type="InParanoid" id="T1G5U1"/>
<dbReference type="InterPro" id="IPR038973">
    <property type="entry name" value="MutL/Mlh/Pms-like"/>
</dbReference>
<reference evidence="4" key="1">
    <citation type="submission" date="2012-12" db="EMBL/GenBank/DDBJ databases">
        <authorList>
            <person name="Hellsten U."/>
            <person name="Grimwood J."/>
            <person name="Chapman J.A."/>
            <person name="Shapiro H."/>
            <person name="Aerts A."/>
            <person name="Otillar R.P."/>
            <person name="Terry A.Y."/>
            <person name="Boore J.L."/>
            <person name="Simakov O."/>
            <person name="Marletaz F."/>
            <person name="Cho S.-J."/>
            <person name="Edsinger-Gonzales E."/>
            <person name="Havlak P."/>
            <person name="Kuo D.-H."/>
            <person name="Larsson T."/>
            <person name="Lv J."/>
            <person name="Arendt D."/>
            <person name="Savage R."/>
            <person name="Osoegawa K."/>
            <person name="de Jong P."/>
            <person name="Lindberg D.R."/>
            <person name="Seaver E.C."/>
            <person name="Weisblat D.A."/>
            <person name="Putnam N.H."/>
            <person name="Grigoriev I.V."/>
            <person name="Rokhsar D.S."/>
        </authorList>
    </citation>
    <scope>NUCLEOTIDE SEQUENCE</scope>
</reference>
<dbReference type="Gene3D" id="3.30.565.10">
    <property type="entry name" value="Histidine kinase-like ATPase, C-terminal domain"/>
    <property type="match status" value="1"/>
</dbReference>
<dbReference type="Pfam" id="PF13589">
    <property type="entry name" value="HATPase_c_3"/>
    <property type="match status" value="1"/>
</dbReference>
<reference evidence="2 4" key="2">
    <citation type="journal article" date="2013" name="Nature">
        <title>Insights into bilaterian evolution from three spiralian genomes.</title>
        <authorList>
            <person name="Simakov O."/>
            <person name="Marletaz F."/>
            <person name="Cho S.J."/>
            <person name="Edsinger-Gonzales E."/>
            <person name="Havlak P."/>
            <person name="Hellsten U."/>
            <person name="Kuo D.H."/>
            <person name="Larsson T."/>
            <person name="Lv J."/>
            <person name="Arendt D."/>
            <person name="Savage R."/>
            <person name="Osoegawa K."/>
            <person name="de Jong P."/>
            <person name="Grimwood J."/>
            <person name="Chapman J.A."/>
            <person name="Shapiro H."/>
            <person name="Aerts A."/>
            <person name="Otillar R.P."/>
            <person name="Terry A.Y."/>
            <person name="Boore J.L."/>
            <person name="Grigoriev I.V."/>
            <person name="Lindberg D.R."/>
            <person name="Seaver E.C."/>
            <person name="Weisblat D.A."/>
            <person name="Putnam N.H."/>
            <person name="Rokhsar D.S."/>
        </authorList>
    </citation>
    <scope>NUCLEOTIDE SEQUENCE</scope>
</reference>
<evidence type="ECO:0008006" key="5">
    <source>
        <dbReference type="Google" id="ProtNLM"/>
    </source>
</evidence>
<dbReference type="InterPro" id="IPR036890">
    <property type="entry name" value="HATPase_C_sf"/>
</dbReference>
<dbReference type="OrthoDB" id="429932at2759"/>
<dbReference type="GO" id="GO:0140664">
    <property type="term" value="F:ATP-dependent DNA damage sensor activity"/>
    <property type="evidence" value="ECO:0007669"/>
    <property type="project" value="InterPro"/>
</dbReference>
<dbReference type="Proteomes" id="UP000015101">
    <property type="component" value="Unassembled WGS sequence"/>
</dbReference>
<dbReference type="GeneID" id="20216438"/>
<accession>T1G5U1</accession>
<protein>
    <recommendedName>
        <fullName evidence="5">DNA mismatch repair protein S5 domain-containing protein</fullName>
    </recommendedName>
</protein>